<gene>
    <name evidence="2" type="ORF">BSL78_08988</name>
</gene>
<dbReference type="EMBL" id="MRZV01000263">
    <property type="protein sequence ID" value="PIK54109.1"/>
    <property type="molecule type" value="Genomic_DNA"/>
</dbReference>
<feature type="domain" description="SCP2" evidence="1">
    <location>
        <begin position="46"/>
        <end position="146"/>
    </location>
</feature>
<dbReference type="AlphaFoldDB" id="A0A2G8L1G9"/>
<sequence>MADQRSKTVTDLVRITKGFSSHQRQQLHIESVPTSSESFQCEPHFKLIEDQLKQEGAKYVAKVKAIYAFNVTHGPEGRTERWVVDVKNGNGSVQKGSKVKADCNFTVKDVDLVAIITGKLQAQAAYFGGKLKVKGNMGVAMKLPQIIPKHPKAKL</sequence>
<evidence type="ECO:0000259" key="1">
    <source>
        <dbReference type="Pfam" id="PF02036"/>
    </source>
</evidence>
<organism evidence="2 3">
    <name type="scientific">Stichopus japonicus</name>
    <name type="common">Sea cucumber</name>
    <dbReference type="NCBI Taxonomy" id="307972"/>
    <lineage>
        <taxon>Eukaryota</taxon>
        <taxon>Metazoa</taxon>
        <taxon>Echinodermata</taxon>
        <taxon>Eleutherozoa</taxon>
        <taxon>Echinozoa</taxon>
        <taxon>Holothuroidea</taxon>
        <taxon>Aspidochirotacea</taxon>
        <taxon>Aspidochirotida</taxon>
        <taxon>Stichopodidae</taxon>
        <taxon>Apostichopus</taxon>
    </lineage>
</organism>
<dbReference type="Gene3D" id="3.30.1050.10">
    <property type="entry name" value="SCP2 sterol-binding domain"/>
    <property type="match status" value="1"/>
</dbReference>
<proteinExistence type="predicted"/>
<protein>
    <submittedName>
        <fullName evidence="2">Putative non-specific lipid-transfer protein</fullName>
    </submittedName>
</protein>
<dbReference type="Pfam" id="PF02036">
    <property type="entry name" value="SCP2"/>
    <property type="match status" value="1"/>
</dbReference>
<evidence type="ECO:0000313" key="3">
    <source>
        <dbReference type="Proteomes" id="UP000230750"/>
    </source>
</evidence>
<comment type="caution">
    <text evidence="2">The sequence shown here is derived from an EMBL/GenBank/DDBJ whole genome shotgun (WGS) entry which is preliminary data.</text>
</comment>
<dbReference type="GO" id="GO:0005829">
    <property type="term" value="C:cytosol"/>
    <property type="evidence" value="ECO:0007669"/>
    <property type="project" value="TreeGrafter"/>
</dbReference>
<dbReference type="Proteomes" id="UP000230750">
    <property type="component" value="Unassembled WGS sequence"/>
</dbReference>
<name>A0A2G8L1G9_STIJA</name>
<dbReference type="PANTHER" id="PTHR10094">
    <property type="entry name" value="STEROL CARRIER PROTEIN 2 SCP-2 FAMILY PROTEIN"/>
    <property type="match status" value="1"/>
</dbReference>
<dbReference type="InterPro" id="IPR003033">
    <property type="entry name" value="SCP2_sterol-bd_dom"/>
</dbReference>
<dbReference type="OrthoDB" id="3592703at2759"/>
<evidence type="ECO:0000313" key="2">
    <source>
        <dbReference type="EMBL" id="PIK54109.1"/>
    </source>
</evidence>
<dbReference type="PANTHER" id="PTHR10094:SF25">
    <property type="entry name" value="SCP2 STEROL-BINDING DOMAIN-CONTAINING PROTEIN 1"/>
    <property type="match status" value="1"/>
</dbReference>
<reference evidence="2 3" key="1">
    <citation type="journal article" date="2017" name="PLoS Biol.">
        <title>The sea cucumber genome provides insights into morphological evolution and visceral regeneration.</title>
        <authorList>
            <person name="Zhang X."/>
            <person name="Sun L."/>
            <person name="Yuan J."/>
            <person name="Sun Y."/>
            <person name="Gao Y."/>
            <person name="Zhang L."/>
            <person name="Li S."/>
            <person name="Dai H."/>
            <person name="Hamel J.F."/>
            <person name="Liu C."/>
            <person name="Yu Y."/>
            <person name="Liu S."/>
            <person name="Lin W."/>
            <person name="Guo K."/>
            <person name="Jin S."/>
            <person name="Xu P."/>
            <person name="Storey K.B."/>
            <person name="Huan P."/>
            <person name="Zhang T."/>
            <person name="Zhou Y."/>
            <person name="Zhang J."/>
            <person name="Lin C."/>
            <person name="Li X."/>
            <person name="Xing L."/>
            <person name="Huo D."/>
            <person name="Sun M."/>
            <person name="Wang L."/>
            <person name="Mercier A."/>
            <person name="Li F."/>
            <person name="Yang H."/>
            <person name="Xiang J."/>
        </authorList>
    </citation>
    <scope>NUCLEOTIDE SEQUENCE [LARGE SCALE GENOMIC DNA]</scope>
    <source>
        <strain evidence="2">Shaxun</strain>
        <tissue evidence="2">Muscle</tissue>
    </source>
</reference>
<dbReference type="FunFam" id="3.30.1050.10:FF:000001">
    <property type="entry name" value="Putative Non-specific lipid-transfer protein"/>
    <property type="match status" value="1"/>
</dbReference>
<dbReference type="STRING" id="307972.A0A2G8L1G9"/>
<dbReference type="SUPFAM" id="SSF55718">
    <property type="entry name" value="SCP-like"/>
    <property type="match status" value="1"/>
</dbReference>
<accession>A0A2G8L1G9</accession>
<keyword evidence="3" id="KW-1185">Reference proteome</keyword>
<dbReference type="InterPro" id="IPR036527">
    <property type="entry name" value="SCP2_sterol-bd_dom_sf"/>
</dbReference>